<dbReference type="InterPro" id="IPR049492">
    <property type="entry name" value="BD-FAE-like_dom"/>
</dbReference>
<keyword evidence="4" id="KW-1185">Reference proteome</keyword>
<keyword evidence="1" id="KW-0378">Hydrolase</keyword>
<dbReference type="InterPro" id="IPR029058">
    <property type="entry name" value="AB_hydrolase_fold"/>
</dbReference>
<sequence>MKQLTFIMTVMLSLHLWGCSKSEEEIVYPTHTDLILADIAYGPHEQNKMDILLPAGRDATTTKVLVLIHGGGWIAGDKSDFNSILDTENIEYLKKEFPDMALFLLNYRLALSTDSQYPAAENDIKAAMDFIYRQAEAYQVNGNAVYLLGGSAGAHLAALYALKSPTDRIKGVIGISGPYDLPMLYLDGNDESRNILRTFMGGTPQKQGFQYFNASPYNFVHPVPTKFLLLHGRQDKLVPLSQAQKLEAALKEEGVEVKTYYYDGEHGIPPQHIGQSIEEIKKFLK</sequence>
<evidence type="ECO:0000256" key="1">
    <source>
        <dbReference type="ARBA" id="ARBA00022801"/>
    </source>
</evidence>
<accession>A0ABP8QW66</accession>
<protein>
    <recommendedName>
        <fullName evidence="2">BD-FAE-like domain-containing protein</fullName>
    </recommendedName>
</protein>
<evidence type="ECO:0000313" key="3">
    <source>
        <dbReference type="EMBL" id="GAA4511678.1"/>
    </source>
</evidence>
<dbReference type="Gene3D" id="3.40.50.1820">
    <property type="entry name" value="alpha/beta hydrolase"/>
    <property type="match status" value="1"/>
</dbReference>
<comment type="caution">
    <text evidence="3">The sequence shown here is derived from an EMBL/GenBank/DDBJ whole genome shotgun (WGS) entry which is preliminary data.</text>
</comment>
<proteinExistence type="predicted"/>
<reference evidence="4" key="1">
    <citation type="journal article" date="2019" name="Int. J. Syst. Evol. Microbiol.">
        <title>The Global Catalogue of Microorganisms (GCM) 10K type strain sequencing project: providing services to taxonomists for standard genome sequencing and annotation.</title>
        <authorList>
            <consortium name="The Broad Institute Genomics Platform"/>
            <consortium name="The Broad Institute Genome Sequencing Center for Infectious Disease"/>
            <person name="Wu L."/>
            <person name="Ma J."/>
        </authorList>
    </citation>
    <scope>NUCLEOTIDE SEQUENCE [LARGE SCALE GENOMIC DNA]</scope>
    <source>
        <strain evidence="4">JCM 17858</strain>
    </source>
</reference>
<evidence type="ECO:0000259" key="2">
    <source>
        <dbReference type="Pfam" id="PF20434"/>
    </source>
</evidence>
<organism evidence="3 4">
    <name type="scientific">Sphingobacterium thermophilum</name>
    <dbReference type="NCBI Taxonomy" id="768534"/>
    <lineage>
        <taxon>Bacteria</taxon>
        <taxon>Pseudomonadati</taxon>
        <taxon>Bacteroidota</taxon>
        <taxon>Sphingobacteriia</taxon>
        <taxon>Sphingobacteriales</taxon>
        <taxon>Sphingobacteriaceae</taxon>
        <taxon>Sphingobacterium</taxon>
    </lineage>
</organism>
<dbReference type="PANTHER" id="PTHR48081:SF33">
    <property type="entry name" value="KYNURENINE FORMAMIDASE"/>
    <property type="match status" value="1"/>
</dbReference>
<dbReference type="PANTHER" id="PTHR48081">
    <property type="entry name" value="AB HYDROLASE SUPERFAMILY PROTEIN C4A8.06C"/>
    <property type="match status" value="1"/>
</dbReference>
<dbReference type="Proteomes" id="UP001500394">
    <property type="component" value="Unassembled WGS sequence"/>
</dbReference>
<dbReference type="Pfam" id="PF20434">
    <property type="entry name" value="BD-FAE"/>
    <property type="match status" value="1"/>
</dbReference>
<dbReference type="SUPFAM" id="SSF53474">
    <property type="entry name" value="alpha/beta-Hydrolases"/>
    <property type="match status" value="1"/>
</dbReference>
<dbReference type="RefSeq" id="WP_345064168.1">
    <property type="nucleotide sequence ID" value="NZ_BAABGR010000006.1"/>
</dbReference>
<feature type="domain" description="BD-FAE-like" evidence="2">
    <location>
        <begin position="49"/>
        <end position="250"/>
    </location>
</feature>
<gene>
    <name evidence="3" type="ORF">GCM10023173_04680</name>
</gene>
<dbReference type="InterPro" id="IPR050300">
    <property type="entry name" value="GDXG_lipolytic_enzyme"/>
</dbReference>
<dbReference type="EMBL" id="BAABGR010000006">
    <property type="protein sequence ID" value="GAA4511678.1"/>
    <property type="molecule type" value="Genomic_DNA"/>
</dbReference>
<evidence type="ECO:0000313" key="4">
    <source>
        <dbReference type="Proteomes" id="UP001500394"/>
    </source>
</evidence>
<name>A0ABP8QW66_9SPHI</name>